<gene>
    <name evidence="1" type="ORF">METZ01_LOCUS500748</name>
</gene>
<proteinExistence type="predicted"/>
<accession>A0A383DU99</accession>
<evidence type="ECO:0000313" key="1">
    <source>
        <dbReference type="EMBL" id="SVE47894.1"/>
    </source>
</evidence>
<protein>
    <submittedName>
        <fullName evidence="1">Uncharacterized protein</fullName>
    </submittedName>
</protein>
<feature type="non-terminal residue" evidence="1">
    <location>
        <position position="1"/>
    </location>
</feature>
<organism evidence="1">
    <name type="scientific">marine metagenome</name>
    <dbReference type="NCBI Taxonomy" id="408172"/>
    <lineage>
        <taxon>unclassified sequences</taxon>
        <taxon>metagenomes</taxon>
        <taxon>ecological metagenomes</taxon>
    </lineage>
</organism>
<dbReference type="AlphaFoldDB" id="A0A383DU99"/>
<sequence>GAEVAARRLRAKSDLRIRGLSMFVLIQKSNYSSALPIDGNNSDKILN</sequence>
<dbReference type="EMBL" id="UINC01220118">
    <property type="protein sequence ID" value="SVE47894.1"/>
    <property type="molecule type" value="Genomic_DNA"/>
</dbReference>
<name>A0A383DU99_9ZZZZ</name>
<reference evidence="1" key="1">
    <citation type="submission" date="2018-05" db="EMBL/GenBank/DDBJ databases">
        <authorList>
            <person name="Lanie J.A."/>
            <person name="Ng W.-L."/>
            <person name="Kazmierczak K.M."/>
            <person name="Andrzejewski T.M."/>
            <person name="Davidsen T.M."/>
            <person name="Wayne K.J."/>
            <person name="Tettelin H."/>
            <person name="Glass J.I."/>
            <person name="Rusch D."/>
            <person name="Podicherti R."/>
            <person name="Tsui H.-C.T."/>
            <person name="Winkler M.E."/>
        </authorList>
    </citation>
    <scope>NUCLEOTIDE SEQUENCE</scope>
</reference>